<dbReference type="AlphaFoldDB" id="A0A2Z2KGS8"/>
<organism evidence="1 2">
    <name type="scientific">Paenibacillus donghaensis</name>
    <dbReference type="NCBI Taxonomy" id="414771"/>
    <lineage>
        <taxon>Bacteria</taxon>
        <taxon>Bacillati</taxon>
        <taxon>Bacillota</taxon>
        <taxon>Bacilli</taxon>
        <taxon>Bacillales</taxon>
        <taxon>Paenibacillaceae</taxon>
        <taxon>Paenibacillus</taxon>
    </lineage>
</organism>
<keyword evidence="2" id="KW-1185">Reference proteome</keyword>
<evidence type="ECO:0000313" key="1">
    <source>
        <dbReference type="EMBL" id="ASA25414.1"/>
    </source>
</evidence>
<dbReference type="Proteomes" id="UP000249890">
    <property type="component" value="Chromosome"/>
</dbReference>
<protein>
    <recommendedName>
        <fullName evidence="3">HNH domain-containing protein</fullName>
    </recommendedName>
</protein>
<dbReference type="KEGG" id="pdh:B9T62_34580"/>
<sequence>MARHAILQTFYTSEKWRVFRLGLILERGNRCQHCGGIIARSIDIIGHHKVELTPENVHDHAISLNPEMVELICYDCHNREHKRFGYQHTKEVYLVYGPPLAGMMDLVRQQISRGDLIVNMDLLYSALSGLPDYDKPDALYSNVVGVQNLLLDNIKTRLGKWGTAWIIGGYAEKFKRERLAEETGAELIFCSVSREECLSRLESEEALRYRKDEWRGYIEKWFEQFQN</sequence>
<name>A0A2Z2KGS8_9BACL</name>
<accession>A0A2Z2KGS8</accession>
<gene>
    <name evidence="1" type="ORF">B9T62_34580</name>
</gene>
<evidence type="ECO:0008006" key="3">
    <source>
        <dbReference type="Google" id="ProtNLM"/>
    </source>
</evidence>
<dbReference type="OrthoDB" id="9811997at2"/>
<evidence type="ECO:0000313" key="2">
    <source>
        <dbReference type="Proteomes" id="UP000249890"/>
    </source>
</evidence>
<dbReference type="RefSeq" id="WP_087919379.1">
    <property type="nucleotide sequence ID" value="NZ_CP021780.1"/>
</dbReference>
<reference evidence="1 2" key="1">
    <citation type="submission" date="2017-06" db="EMBL/GenBank/DDBJ databases">
        <title>Complete genome sequence of Paenibacillus donghaensis KCTC 13049T isolated from East Sea sediment, South Korea.</title>
        <authorList>
            <person name="Jung B.K."/>
            <person name="Hong S.-J."/>
            <person name="Shin J.-H."/>
        </authorList>
    </citation>
    <scope>NUCLEOTIDE SEQUENCE [LARGE SCALE GENOMIC DNA]</scope>
    <source>
        <strain evidence="1 2">KCTC 13049</strain>
    </source>
</reference>
<proteinExistence type="predicted"/>
<dbReference type="EMBL" id="CP021780">
    <property type="protein sequence ID" value="ASA25414.1"/>
    <property type="molecule type" value="Genomic_DNA"/>
</dbReference>